<protein>
    <submittedName>
        <fullName evidence="1">Uncharacterized protein</fullName>
    </submittedName>
</protein>
<evidence type="ECO:0000313" key="1">
    <source>
        <dbReference type="EMBL" id="CAF0778369.1"/>
    </source>
</evidence>
<gene>
    <name evidence="1" type="ORF">OXX778_LOCUS5322</name>
</gene>
<organism evidence="1 2">
    <name type="scientific">Brachionus calyciflorus</name>
    <dbReference type="NCBI Taxonomy" id="104777"/>
    <lineage>
        <taxon>Eukaryota</taxon>
        <taxon>Metazoa</taxon>
        <taxon>Spiralia</taxon>
        <taxon>Gnathifera</taxon>
        <taxon>Rotifera</taxon>
        <taxon>Eurotatoria</taxon>
        <taxon>Monogononta</taxon>
        <taxon>Pseudotrocha</taxon>
        <taxon>Ploima</taxon>
        <taxon>Brachionidae</taxon>
        <taxon>Brachionus</taxon>
    </lineage>
</organism>
<dbReference type="Proteomes" id="UP000663879">
    <property type="component" value="Unassembled WGS sequence"/>
</dbReference>
<reference evidence="1" key="1">
    <citation type="submission" date="2021-02" db="EMBL/GenBank/DDBJ databases">
        <authorList>
            <person name="Nowell W R."/>
        </authorList>
    </citation>
    <scope>NUCLEOTIDE SEQUENCE</scope>
    <source>
        <strain evidence="1">Ploen Becks lab</strain>
    </source>
</reference>
<name>A0A813R9J9_9BILA</name>
<keyword evidence="2" id="KW-1185">Reference proteome</keyword>
<proteinExistence type="predicted"/>
<sequence length="121" mass="14014">MSVNKPIRIETLRSSSQDVAEWIEKFEPQTVKWDNEHSASQGVSFFEDKELWEKAKKIVKCTDGKEKSVLAINETINSISNGKHQKVFENISKKATLSILWKVTLNDRLLPLEQISREQER</sequence>
<dbReference type="EMBL" id="CAJNOC010000573">
    <property type="protein sequence ID" value="CAF0778369.1"/>
    <property type="molecule type" value="Genomic_DNA"/>
</dbReference>
<dbReference type="AlphaFoldDB" id="A0A813R9J9"/>
<accession>A0A813R9J9</accession>
<comment type="caution">
    <text evidence="1">The sequence shown here is derived from an EMBL/GenBank/DDBJ whole genome shotgun (WGS) entry which is preliminary data.</text>
</comment>
<evidence type="ECO:0000313" key="2">
    <source>
        <dbReference type="Proteomes" id="UP000663879"/>
    </source>
</evidence>